<evidence type="ECO:0000256" key="2">
    <source>
        <dbReference type="ARBA" id="ARBA00023015"/>
    </source>
</evidence>
<comment type="caution">
    <text evidence="8">The sequence shown here is derived from an EMBL/GenBank/DDBJ whole genome shotgun (WGS) entry which is preliminary data.</text>
</comment>
<dbReference type="Gene3D" id="4.10.280.10">
    <property type="entry name" value="Helix-loop-helix DNA-binding domain"/>
    <property type="match status" value="1"/>
</dbReference>
<dbReference type="InterPro" id="IPR011598">
    <property type="entry name" value="bHLH_dom"/>
</dbReference>
<reference evidence="8" key="1">
    <citation type="submission" date="2019-12" db="EMBL/GenBank/DDBJ databases">
        <authorList>
            <person name="Scholes J."/>
        </authorList>
    </citation>
    <scope>NUCLEOTIDE SEQUENCE</scope>
</reference>
<keyword evidence="9" id="KW-1185">Reference proteome</keyword>
<evidence type="ECO:0000256" key="4">
    <source>
        <dbReference type="ARBA" id="ARBA00023163"/>
    </source>
</evidence>
<dbReference type="GO" id="GO:0046983">
    <property type="term" value="F:protein dimerization activity"/>
    <property type="evidence" value="ECO:0007669"/>
    <property type="project" value="InterPro"/>
</dbReference>
<gene>
    <name evidence="8" type="ORF">SHERM_12981</name>
</gene>
<dbReference type="PANTHER" id="PTHR46266:SF3">
    <property type="entry name" value="TRANSCRIPTION FACTOR EGL1"/>
    <property type="match status" value="1"/>
</dbReference>
<dbReference type="OrthoDB" id="690068at2759"/>
<keyword evidence="3" id="KW-0010">Activator</keyword>
<feature type="region of interest" description="Disordered" evidence="6">
    <location>
        <begin position="278"/>
        <end position="300"/>
    </location>
</feature>
<evidence type="ECO:0000256" key="3">
    <source>
        <dbReference type="ARBA" id="ARBA00023159"/>
    </source>
</evidence>
<dbReference type="Pfam" id="PF00010">
    <property type="entry name" value="HLH"/>
    <property type="match status" value="1"/>
</dbReference>
<proteinExistence type="predicted"/>
<keyword evidence="5" id="KW-0539">Nucleus</keyword>
<accession>A0A9N7MQZ8</accession>
<dbReference type="SUPFAM" id="SSF47459">
    <property type="entry name" value="HLH, helix-loop-helix DNA-binding domain"/>
    <property type="match status" value="1"/>
</dbReference>
<keyword evidence="4" id="KW-0804">Transcription</keyword>
<comment type="subcellular location">
    <subcellularLocation>
        <location evidence="1">Nucleus</location>
    </subcellularLocation>
</comment>
<name>A0A9N7MQZ8_STRHE</name>
<protein>
    <submittedName>
        <fullName evidence="8">Transcription factor GLABRA 3</fullName>
    </submittedName>
</protein>
<dbReference type="PROSITE" id="PS50888">
    <property type="entry name" value="BHLH"/>
    <property type="match status" value="1"/>
</dbReference>
<feature type="domain" description="BHLH" evidence="7">
    <location>
        <begin position="290"/>
        <end position="339"/>
    </location>
</feature>
<evidence type="ECO:0000256" key="6">
    <source>
        <dbReference type="SAM" id="MobiDB-lite"/>
    </source>
</evidence>
<dbReference type="SMART" id="SM00353">
    <property type="entry name" value="HLH"/>
    <property type="match status" value="1"/>
</dbReference>
<dbReference type="Pfam" id="PF14215">
    <property type="entry name" value="bHLH-MYC_N"/>
    <property type="match status" value="1"/>
</dbReference>
<evidence type="ECO:0000259" key="7">
    <source>
        <dbReference type="PROSITE" id="PS50888"/>
    </source>
</evidence>
<dbReference type="EMBL" id="CACSLK010009714">
    <property type="protein sequence ID" value="CAA0812168.1"/>
    <property type="molecule type" value="Genomic_DNA"/>
</dbReference>
<dbReference type="Proteomes" id="UP001153555">
    <property type="component" value="Unassembled WGS sequence"/>
</dbReference>
<feature type="region of interest" description="Disordered" evidence="6">
    <location>
        <begin position="354"/>
        <end position="395"/>
    </location>
</feature>
<dbReference type="InterPro" id="IPR054502">
    <property type="entry name" value="bHLH-TF_ACT-like_plant"/>
</dbReference>
<feature type="compositionally biased region" description="Polar residues" evidence="6">
    <location>
        <begin position="370"/>
        <end position="386"/>
    </location>
</feature>
<dbReference type="PANTHER" id="PTHR46266">
    <property type="entry name" value="TRANSCRIPTION FACTOR TT8"/>
    <property type="match status" value="1"/>
</dbReference>
<dbReference type="Pfam" id="PF22754">
    <property type="entry name" value="bHLH-TF_ACT-like_plant"/>
    <property type="match status" value="1"/>
</dbReference>
<sequence>MSFVFNFDQGLPGRTLANNQAIWLCNAHVADTKIFSRSLLAKTIACFPHLGGVIELGATELVPEDMNLIQHIKTMFLDCPSTVVPDNPFYFPNGTNNDLTNIPEDGLDHLLDCPDIDITSPNNSSNEFADNLLRDESNLVEGEASQIQSWPFMDDAISNCLNNSVNSSECVSQTHEDPESVVPFLGGNNEMDGLIQELQPNNDGHYHSVLSNLLKSSHQLILGPYFKNGGRKSSFVGWKKDELIMARPAETGKSQKLLKKVLFEVAKMHENYRLESVRNKNADSRPEVEENEKNHVLSERKRREKINERFMILGSIVPSGGKVDKVSILDHTIQYLSELERKVEELESYKASMELDSTAQTKPQDAAERTSGNYSPNKVTNSNKKSSAVKRKASEIERTQAHDDITINVIDKDVLIEMRCPWKDCVLVEIMAAVNKLRMDTQNVQSSNTDGILSLTIKAKCKGLRATSASVIREALQKIIKKC</sequence>
<organism evidence="8 9">
    <name type="scientific">Striga hermonthica</name>
    <name type="common">Purple witchweed</name>
    <name type="synonym">Buchnera hermonthica</name>
    <dbReference type="NCBI Taxonomy" id="68872"/>
    <lineage>
        <taxon>Eukaryota</taxon>
        <taxon>Viridiplantae</taxon>
        <taxon>Streptophyta</taxon>
        <taxon>Embryophyta</taxon>
        <taxon>Tracheophyta</taxon>
        <taxon>Spermatophyta</taxon>
        <taxon>Magnoliopsida</taxon>
        <taxon>eudicotyledons</taxon>
        <taxon>Gunneridae</taxon>
        <taxon>Pentapetalae</taxon>
        <taxon>asterids</taxon>
        <taxon>lamiids</taxon>
        <taxon>Lamiales</taxon>
        <taxon>Orobanchaceae</taxon>
        <taxon>Buchnereae</taxon>
        <taxon>Striga</taxon>
    </lineage>
</organism>
<evidence type="ECO:0000313" key="9">
    <source>
        <dbReference type="Proteomes" id="UP001153555"/>
    </source>
</evidence>
<dbReference type="InterPro" id="IPR036638">
    <property type="entry name" value="HLH_DNA-bd_sf"/>
</dbReference>
<evidence type="ECO:0000313" key="8">
    <source>
        <dbReference type="EMBL" id="CAA0812168.1"/>
    </source>
</evidence>
<evidence type="ECO:0000256" key="5">
    <source>
        <dbReference type="ARBA" id="ARBA00023242"/>
    </source>
</evidence>
<keyword evidence="2" id="KW-0805">Transcription regulation</keyword>
<evidence type="ECO:0000256" key="1">
    <source>
        <dbReference type="ARBA" id="ARBA00004123"/>
    </source>
</evidence>
<dbReference type="GO" id="GO:0005634">
    <property type="term" value="C:nucleus"/>
    <property type="evidence" value="ECO:0007669"/>
    <property type="project" value="UniProtKB-SubCell"/>
</dbReference>
<dbReference type="InterPro" id="IPR025610">
    <property type="entry name" value="MYC/MYB_N"/>
</dbReference>
<dbReference type="AlphaFoldDB" id="A0A9N7MQZ8"/>
<dbReference type="GO" id="GO:0080090">
    <property type="term" value="P:regulation of primary metabolic process"/>
    <property type="evidence" value="ECO:0007669"/>
    <property type="project" value="UniProtKB-ARBA"/>
</dbReference>